<dbReference type="InterPro" id="IPR001969">
    <property type="entry name" value="Aspartic_peptidase_AS"/>
</dbReference>
<accession>A0A9K3KDJ0</accession>
<gene>
    <name evidence="2" type="ORF">IV203_023270</name>
</gene>
<dbReference type="GO" id="GO:0006508">
    <property type="term" value="P:proteolysis"/>
    <property type="evidence" value="ECO:0007669"/>
    <property type="project" value="InterPro"/>
</dbReference>
<evidence type="ECO:0000313" key="2">
    <source>
        <dbReference type="EMBL" id="KAG7341319.1"/>
    </source>
</evidence>
<evidence type="ECO:0000313" key="3">
    <source>
        <dbReference type="Proteomes" id="UP000693970"/>
    </source>
</evidence>
<keyword evidence="1" id="KW-0472">Membrane</keyword>
<keyword evidence="3" id="KW-1185">Reference proteome</keyword>
<dbReference type="Proteomes" id="UP000693970">
    <property type="component" value="Unassembled WGS sequence"/>
</dbReference>
<keyword evidence="1" id="KW-0812">Transmembrane</keyword>
<evidence type="ECO:0000256" key="1">
    <source>
        <dbReference type="SAM" id="Phobius"/>
    </source>
</evidence>
<dbReference type="OrthoDB" id="49158at2759"/>
<name>A0A9K3KDJ0_9STRA</name>
<dbReference type="AlphaFoldDB" id="A0A9K3KDJ0"/>
<feature type="transmembrane region" description="Helical" evidence="1">
    <location>
        <begin position="26"/>
        <end position="46"/>
    </location>
</feature>
<sequence>MNPLSVLEGFRHVLLSENYDSVFSPLLLWFSAFIFILILSMCLSTLGPGTSPLLRPLSAPPLEISCGLALPAAPPYDASPPLAPFRFSFYEADSLLARLPTLQHFQNFKALHVDYLIQTFSQRCSTHTAFVAAASLRSTFKAVNLSWSPPLLTNQYILHLFDDSVIPVVVDTGASVNITPDINDFIGPISPPNLPSLQGLGSLSVVEGVGTVEWQVHDFLGNIRTIRIKAYLVWNVPVHLLSPQTYFKEGLRGRLTVTHDRAELTLHDGSVLSFPFANNHLPYLLPDWQPVVGHTRDDASLLDSAPTVALSVADETNQNLTQSQKELILWHWRLGHRHFSWVQRLASAPRTDRRHIDEDVLLHRFSSVLCCLLPG</sequence>
<reference evidence="2" key="2">
    <citation type="submission" date="2021-04" db="EMBL/GenBank/DDBJ databases">
        <authorList>
            <person name="Podell S."/>
        </authorList>
    </citation>
    <scope>NUCLEOTIDE SEQUENCE</scope>
    <source>
        <strain evidence="2">Hildebrandi</strain>
    </source>
</reference>
<protein>
    <recommendedName>
        <fullName evidence="4">Peptidase A2 domain-containing protein</fullName>
    </recommendedName>
</protein>
<dbReference type="EMBL" id="JAGRRH010000026">
    <property type="protein sequence ID" value="KAG7341319.1"/>
    <property type="molecule type" value="Genomic_DNA"/>
</dbReference>
<proteinExistence type="predicted"/>
<reference evidence="2" key="1">
    <citation type="journal article" date="2021" name="Sci. Rep.">
        <title>Diploid genomic architecture of Nitzschia inconspicua, an elite biomass production diatom.</title>
        <authorList>
            <person name="Oliver A."/>
            <person name="Podell S."/>
            <person name="Pinowska A."/>
            <person name="Traller J.C."/>
            <person name="Smith S.R."/>
            <person name="McClure R."/>
            <person name="Beliaev A."/>
            <person name="Bohutskyi P."/>
            <person name="Hill E.A."/>
            <person name="Rabines A."/>
            <person name="Zheng H."/>
            <person name="Allen L.Z."/>
            <person name="Kuo A."/>
            <person name="Grigoriev I.V."/>
            <person name="Allen A.E."/>
            <person name="Hazlebeck D."/>
            <person name="Allen E.E."/>
        </authorList>
    </citation>
    <scope>NUCLEOTIDE SEQUENCE</scope>
    <source>
        <strain evidence="2">Hildebrandi</strain>
    </source>
</reference>
<dbReference type="GO" id="GO:0004190">
    <property type="term" value="F:aspartic-type endopeptidase activity"/>
    <property type="evidence" value="ECO:0007669"/>
    <property type="project" value="InterPro"/>
</dbReference>
<keyword evidence="1" id="KW-1133">Transmembrane helix</keyword>
<evidence type="ECO:0008006" key="4">
    <source>
        <dbReference type="Google" id="ProtNLM"/>
    </source>
</evidence>
<dbReference type="PROSITE" id="PS00141">
    <property type="entry name" value="ASP_PROTEASE"/>
    <property type="match status" value="1"/>
</dbReference>
<organism evidence="2 3">
    <name type="scientific">Nitzschia inconspicua</name>
    <dbReference type="NCBI Taxonomy" id="303405"/>
    <lineage>
        <taxon>Eukaryota</taxon>
        <taxon>Sar</taxon>
        <taxon>Stramenopiles</taxon>
        <taxon>Ochrophyta</taxon>
        <taxon>Bacillariophyta</taxon>
        <taxon>Bacillariophyceae</taxon>
        <taxon>Bacillariophycidae</taxon>
        <taxon>Bacillariales</taxon>
        <taxon>Bacillariaceae</taxon>
        <taxon>Nitzschia</taxon>
    </lineage>
</organism>
<comment type="caution">
    <text evidence="2">The sequence shown here is derived from an EMBL/GenBank/DDBJ whole genome shotgun (WGS) entry which is preliminary data.</text>
</comment>